<evidence type="ECO:0000256" key="1">
    <source>
        <dbReference type="SAM" id="Phobius"/>
    </source>
</evidence>
<evidence type="ECO:0000313" key="3">
    <source>
        <dbReference type="Proteomes" id="UP001597111"/>
    </source>
</evidence>
<feature type="transmembrane region" description="Helical" evidence="1">
    <location>
        <begin position="459"/>
        <end position="477"/>
    </location>
</feature>
<accession>A0ABD6B9N0</accession>
<keyword evidence="1" id="KW-0472">Membrane</keyword>
<dbReference type="EMBL" id="JBHUDH010000144">
    <property type="protein sequence ID" value="MFD1527094.1"/>
    <property type="molecule type" value="Genomic_DNA"/>
</dbReference>
<protein>
    <submittedName>
        <fullName evidence="2">Uncharacterized protein</fullName>
    </submittedName>
</protein>
<sequence length="486" mass="51297">MSTHRQRSVSARHRDDARRLAASVRSAVAGTGTRWLAVLLSVTLFAAPARAHGGPGITSGNVDTPTWLFLMTGGGVVAVSFLLTSFVTDRDLLESYHDRRVSIPGGAAIRRWGGPVGGVVGLLGLAGVVATGVFGPPEAARNFAVLLVWVVWWAGFTASTYLVGNSWPALDPFGRLAAPLSGDGAVSLPDWVGRWPAVAGLLLLVWLEVVTAVASNPTQLTVVVGAYIVATVAGSALLGHETWRKQIDPISGVFELYGRVAPIQRTDDGLELAAPGAALAETDADATTVASEIGFVIALLWVTTFDGFVATPGWQSIAAPVVRAGVPAELAYFGAMLGGYALFFGVYWGASKRVRISGKTYRSAPRIAAAFAPALVPIAAGYHFGHYFPYFLTQLPASIVVTLSPLSPPFAPPVLGLPGWISWVGPVAVLSGHLLAVWAAHARAFDLFTGRLQPIRSQYPYVVVMVLYTITGLWLLAQPTIDAPFI</sequence>
<feature type="transmembrane region" description="Helical" evidence="1">
    <location>
        <begin position="143"/>
        <end position="163"/>
    </location>
</feature>
<dbReference type="RefSeq" id="WP_379818791.1">
    <property type="nucleotide sequence ID" value="NZ_JBHUDH010000144.1"/>
</dbReference>
<feature type="transmembrane region" description="Helical" evidence="1">
    <location>
        <begin position="330"/>
        <end position="348"/>
    </location>
</feature>
<name>A0ABD6B9N0_9EURY</name>
<dbReference type="Proteomes" id="UP001597111">
    <property type="component" value="Unassembled WGS sequence"/>
</dbReference>
<reference evidence="2 3" key="1">
    <citation type="journal article" date="2019" name="Int. J. Syst. Evol. Microbiol.">
        <title>The Global Catalogue of Microorganisms (GCM) 10K type strain sequencing project: providing services to taxonomists for standard genome sequencing and annotation.</title>
        <authorList>
            <consortium name="The Broad Institute Genomics Platform"/>
            <consortium name="The Broad Institute Genome Sequencing Center for Infectious Disease"/>
            <person name="Wu L."/>
            <person name="Ma J."/>
        </authorList>
    </citation>
    <scope>NUCLEOTIDE SEQUENCE [LARGE SCALE GENOMIC DNA]</scope>
    <source>
        <strain evidence="2 3">CGMCC 1.12285</strain>
    </source>
</reference>
<organism evidence="2 3">
    <name type="scientific">Halolamina salina</name>
    <dbReference type="NCBI Taxonomy" id="1220023"/>
    <lineage>
        <taxon>Archaea</taxon>
        <taxon>Methanobacteriati</taxon>
        <taxon>Methanobacteriota</taxon>
        <taxon>Stenosarchaea group</taxon>
        <taxon>Halobacteria</taxon>
        <taxon>Halobacteriales</taxon>
        <taxon>Haloferacaceae</taxon>
    </lineage>
</organism>
<dbReference type="AlphaFoldDB" id="A0ABD6B9N0"/>
<proteinExistence type="predicted"/>
<gene>
    <name evidence="2" type="ORF">ACFR9S_12450</name>
</gene>
<feature type="transmembrane region" description="Helical" evidence="1">
    <location>
        <begin position="368"/>
        <end position="388"/>
    </location>
</feature>
<keyword evidence="3" id="KW-1185">Reference proteome</keyword>
<keyword evidence="1" id="KW-1133">Transmembrane helix</keyword>
<keyword evidence="1" id="KW-0812">Transmembrane</keyword>
<comment type="caution">
    <text evidence="2">The sequence shown here is derived from an EMBL/GenBank/DDBJ whole genome shotgun (WGS) entry which is preliminary data.</text>
</comment>
<feature type="transmembrane region" description="Helical" evidence="1">
    <location>
        <begin position="420"/>
        <end position="439"/>
    </location>
</feature>
<feature type="transmembrane region" description="Helical" evidence="1">
    <location>
        <begin position="67"/>
        <end position="88"/>
    </location>
</feature>
<feature type="transmembrane region" description="Helical" evidence="1">
    <location>
        <begin position="109"/>
        <end position="131"/>
    </location>
</feature>
<evidence type="ECO:0000313" key="2">
    <source>
        <dbReference type="EMBL" id="MFD1527094.1"/>
    </source>
</evidence>
<feature type="transmembrane region" description="Helical" evidence="1">
    <location>
        <begin position="195"/>
        <end position="214"/>
    </location>
</feature>
<feature type="transmembrane region" description="Helical" evidence="1">
    <location>
        <begin position="220"/>
        <end position="239"/>
    </location>
</feature>